<reference evidence="2" key="1">
    <citation type="journal article" date="2019" name="Sci. Rep.">
        <title>Draft genome of Tanacetum cinerariifolium, the natural source of mosquito coil.</title>
        <authorList>
            <person name="Yamashiro T."/>
            <person name="Shiraishi A."/>
            <person name="Satake H."/>
            <person name="Nakayama K."/>
        </authorList>
    </citation>
    <scope>NUCLEOTIDE SEQUENCE</scope>
</reference>
<evidence type="ECO:0000259" key="1">
    <source>
        <dbReference type="Pfam" id="PF07727"/>
    </source>
</evidence>
<sequence>MFALTVSTTEPKNIKEAMFDSAWIEAMQEELYQFDRLQVWELVDKPFSKTEEGNDFEESFAPVARLEAVWIFVAYVAHKSFPIYQMDVKTAFLNGPLEEEVYVAQPNGFVDPDHPEKAKYTLEILHKHGMKKGQSNGTPMATKPKLDANLSGNPVDQTDYRSKIGSLMYRTSNRPDIVQADCTAMSSAEAEYMALSASCAQQYHATPYNTPVPSTSILRTEYQLADMFTKALPEDRFKYLVRRIGMRCLTPAELDVLGKESA</sequence>
<evidence type="ECO:0000313" key="2">
    <source>
        <dbReference type="EMBL" id="GEU61321.1"/>
    </source>
</evidence>
<name>A0A6L2LHP3_TANCI</name>
<dbReference type="AlphaFoldDB" id="A0A6L2LHP3"/>
<gene>
    <name evidence="2" type="ORF">Tci_033299</name>
</gene>
<dbReference type="Pfam" id="PF07727">
    <property type="entry name" value="RVT_2"/>
    <property type="match status" value="1"/>
</dbReference>
<accession>A0A6L2LHP3</accession>
<protein>
    <recommendedName>
        <fullName evidence="1">Reverse transcriptase Ty1/copia-type domain-containing protein</fullName>
    </recommendedName>
</protein>
<feature type="domain" description="Reverse transcriptase Ty1/copia-type" evidence="1">
    <location>
        <begin position="41"/>
        <end position="118"/>
    </location>
</feature>
<dbReference type="InterPro" id="IPR013103">
    <property type="entry name" value="RVT_2"/>
</dbReference>
<proteinExistence type="predicted"/>
<dbReference type="EMBL" id="BKCJ010004484">
    <property type="protein sequence ID" value="GEU61321.1"/>
    <property type="molecule type" value="Genomic_DNA"/>
</dbReference>
<comment type="caution">
    <text evidence="2">The sequence shown here is derived from an EMBL/GenBank/DDBJ whole genome shotgun (WGS) entry which is preliminary data.</text>
</comment>
<organism evidence="2">
    <name type="scientific">Tanacetum cinerariifolium</name>
    <name type="common">Dalmatian daisy</name>
    <name type="synonym">Chrysanthemum cinerariifolium</name>
    <dbReference type="NCBI Taxonomy" id="118510"/>
    <lineage>
        <taxon>Eukaryota</taxon>
        <taxon>Viridiplantae</taxon>
        <taxon>Streptophyta</taxon>
        <taxon>Embryophyta</taxon>
        <taxon>Tracheophyta</taxon>
        <taxon>Spermatophyta</taxon>
        <taxon>Magnoliopsida</taxon>
        <taxon>eudicotyledons</taxon>
        <taxon>Gunneridae</taxon>
        <taxon>Pentapetalae</taxon>
        <taxon>asterids</taxon>
        <taxon>campanulids</taxon>
        <taxon>Asterales</taxon>
        <taxon>Asteraceae</taxon>
        <taxon>Asteroideae</taxon>
        <taxon>Anthemideae</taxon>
        <taxon>Anthemidinae</taxon>
        <taxon>Tanacetum</taxon>
    </lineage>
</organism>